<name>A0A7V7UXH8_9BACI</name>
<sequence>MLKYNRIIVKGGDFLSKQKATGILLYPRFSEYELSVLLSVLRQGGKKVIYLGLDHEPVKGEGGLPCIPETTIHDINLENIDSLVLPGVDDFKHLVNHEELSAFLKKANDQKRLIGAISSAPYLLSMSGLLDHKKYTTGLTFEQRRFLGTFNEKNYSSSNVVIDKNMITAKGSAFIEFAFGFGDLLNLKFNKDWYIKYSVYR</sequence>
<dbReference type="PANTHER" id="PTHR48094:SF19">
    <property type="entry name" value="DJ-1_PFPI DOMAIN-CONTAINING PROTEIN"/>
    <property type="match status" value="1"/>
</dbReference>
<protein>
    <submittedName>
        <fullName evidence="2">4-methyl-5(B-hydroxyethyl)-thiazole monophosphate biosynthesis protein</fullName>
    </submittedName>
</protein>
<dbReference type="SUPFAM" id="SSF52317">
    <property type="entry name" value="Class I glutamine amidotransferase-like"/>
    <property type="match status" value="1"/>
</dbReference>
<comment type="caution">
    <text evidence="2">The sequence shown here is derived from an EMBL/GenBank/DDBJ whole genome shotgun (WGS) entry which is preliminary data.</text>
</comment>
<dbReference type="EMBL" id="WBOT01000001">
    <property type="protein sequence ID" value="KAB2335619.1"/>
    <property type="molecule type" value="Genomic_DNA"/>
</dbReference>
<feature type="domain" description="DJ-1/PfpI" evidence="1">
    <location>
        <begin position="23"/>
        <end position="179"/>
    </location>
</feature>
<dbReference type="InterPro" id="IPR050325">
    <property type="entry name" value="Prot/Nucl_acid_deglycase"/>
</dbReference>
<organism evidence="2 3">
    <name type="scientific">Bacillus mesophilum</name>
    <dbReference type="NCBI Taxonomy" id="1071718"/>
    <lineage>
        <taxon>Bacteria</taxon>
        <taxon>Bacillati</taxon>
        <taxon>Bacillota</taxon>
        <taxon>Bacilli</taxon>
        <taxon>Bacillales</taxon>
        <taxon>Bacillaceae</taxon>
        <taxon>Bacillus</taxon>
    </lineage>
</organism>
<dbReference type="OrthoDB" id="9800516at2"/>
<keyword evidence="3" id="KW-1185">Reference proteome</keyword>
<dbReference type="InterPro" id="IPR002818">
    <property type="entry name" value="DJ-1/PfpI"/>
</dbReference>
<accession>A0A7V7UXH8</accession>
<reference evidence="2 3" key="1">
    <citation type="journal article" date="2014" name="Arch. Microbiol.">
        <title>Bacillus mesophilum sp. nov., strain IITR-54T, a novel 4-chlorobiphenyl dechlorinating bacterium.</title>
        <authorList>
            <person name="Manickam N."/>
            <person name="Singh N.K."/>
            <person name="Bajaj A."/>
            <person name="Kumar R.M."/>
            <person name="Kaur G."/>
            <person name="Kaur N."/>
            <person name="Bala M."/>
            <person name="Kumar A."/>
            <person name="Mayilraj S."/>
        </authorList>
    </citation>
    <scope>NUCLEOTIDE SEQUENCE [LARGE SCALE GENOMIC DNA]</scope>
    <source>
        <strain evidence="2 3">IITR-54</strain>
    </source>
</reference>
<dbReference type="Proteomes" id="UP000441354">
    <property type="component" value="Unassembled WGS sequence"/>
</dbReference>
<dbReference type="Pfam" id="PF01965">
    <property type="entry name" value="DJ-1_PfpI"/>
    <property type="match status" value="1"/>
</dbReference>
<dbReference type="InterPro" id="IPR029062">
    <property type="entry name" value="Class_I_gatase-like"/>
</dbReference>
<evidence type="ECO:0000313" key="2">
    <source>
        <dbReference type="EMBL" id="KAB2335619.1"/>
    </source>
</evidence>
<gene>
    <name evidence="2" type="ORF">F7732_03330</name>
</gene>
<dbReference type="Gene3D" id="3.40.50.880">
    <property type="match status" value="1"/>
</dbReference>
<dbReference type="PANTHER" id="PTHR48094">
    <property type="entry name" value="PROTEIN/NUCLEIC ACID DEGLYCASE DJ-1-RELATED"/>
    <property type="match status" value="1"/>
</dbReference>
<evidence type="ECO:0000313" key="3">
    <source>
        <dbReference type="Proteomes" id="UP000441354"/>
    </source>
</evidence>
<proteinExistence type="predicted"/>
<dbReference type="AlphaFoldDB" id="A0A7V7UXH8"/>
<dbReference type="GO" id="GO:0005737">
    <property type="term" value="C:cytoplasm"/>
    <property type="evidence" value="ECO:0007669"/>
    <property type="project" value="TreeGrafter"/>
</dbReference>
<evidence type="ECO:0000259" key="1">
    <source>
        <dbReference type="Pfam" id="PF01965"/>
    </source>
</evidence>